<dbReference type="AGR" id="WB:WBGene00077558"/>
<protein>
    <submittedName>
        <fullName evidence="1">Fatty acid desaturase</fullName>
    </submittedName>
</protein>
<dbReference type="EMBL" id="BX284601">
    <property type="protein sequence ID" value="CAP72379.2"/>
    <property type="molecule type" value="Genomic_DNA"/>
</dbReference>
<name>B0JD02_CAEEL</name>
<dbReference type="GeneID" id="6418601"/>
<dbReference type="AlphaFoldDB" id="B0JD02"/>
<evidence type="ECO:0000313" key="3">
    <source>
        <dbReference type="WormBase" id="T06D10.3"/>
    </source>
</evidence>
<dbReference type="Proteomes" id="UP000001940">
    <property type="component" value="Chromosome I"/>
</dbReference>
<dbReference type="KEGG" id="cel:CELE_T06D10.3"/>
<gene>
    <name evidence="1" type="ORF">CELE_T06D10.3</name>
    <name evidence="1 3" type="ORF">T06D10.3</name>
</gene>
<keyword evidence="2" id="KW-1185">Reference proteome</keyword>
<dbReference type="InParanoid" id="B0JD02"/>
<dbReference type="PaxDb" id="6239-T06D10.3"/>
<accession>B0JD02</accession>
<evidence type="ECO:0000313" key="2">
    <source>
        <dbReference type="Proteomes" id="UP000001940"/>
    </source>
</evidence>
<dbReference type="RefSeq" id="NP_001122515.2">
    <property type="nucleotide sequence ID" value="NM_001129043.2"/>
</dbReference>
<dbReference type="CTD" id="6418601"/>
<sequence>MEMNWIHHLLAQPIHERAGKKIFGVAYFLRYLSIERTRGTPTEKEGDLLHNENY</sequence>
<proteinExistence type="predicted"/>
<dbReference type="Bgee" id="WBGene00077558">
    <property type="expression patterns" value="Expressed in adult organism and 2 other cell types or tissues"/>
</dbReference>
<evidence type="ECO:0000313" key="1">
    <source>
        <dbReference type="EMBL" id="CAP72379.2"/>
    </source>
</evidence>
<dbReference type="WormBase" id="T06D10.3">
    <property type="protein sequence ID" value="CE45441"/>
    <property type="gene ID" value="WBGene00077558"/>
</dbReference>
<organism evidence="1 2">
    <name type="scientific">Caenorhabditis elegans</name>
    <dbReference type="NCBI Taxonomy" id="6239"/>
    <lineage>
        <taxon>Eukaryota</taxon>
        <taxon>Metazoa</taxon>
        <taxon>Ecdysozoa</taxon>
        <taxon>Nematoda</taxon>
        <taxon>Chromadorea</taxon>
        <taxon>Rhabditida</taxon>
        <taxon>Rhabditina</taxon>
        <taxon>Rhabditomorpha</taxon>
        <taxon>Rhabditoidea</taxon>
        <taxon>Rhabditidae</taxon>
        <taxon>Peloderinae</taxon>
        <taxon>Caenorhabditis</taxon>
    </lineage>
</organism>
<dbReference type="UCSC" id="T06D10.3">
    <property type="organism name" value="c. elegans"/>
</dbReference>
<reference evidence="1 2" key="1">
    <citation type="journal article" date="1998" name="Science">
        <title>Genome sequence of the nematode C. elegans: a platform for investigating biology.</title>
        <authorList>
            <consortium name="The C. elegans sequencing consortium"/>
            <person name="Sulson J.E."/>
            <person name="Waterston R."/>
        </authorList>
    </citation>
    <scope>NUCLEOTIDE SEQUENCE [LARGE SCALE GENOMIC DNA]</scope>
    <source>
        <strain evidence="1 2">Bristol N2</strain>
    </source>
</reference>
<dbReference type="HOGENOM" id="CLU_3052329_0_0_1"/>